<dbReference type="AlphaFoldDB" id="A0AAV3RBY1"/>
<protein>
    <submittedName>
        <fullName evidence="2">Uncharacterized protein</fullName>
    </submittedName>
</protein>
<organism evidence="2 3">
    <name type="scientific">Lithospermum erythrorhizon</name>
    <name type="common">Purple gromwell</name>
    <name type="synonym">Lithospermum officinale var. erythrorhizon</name>
    <dbReference type="NCBI Taxonomy" id="34254"/>
    <lineage>
        <taxon>Eukaryota</taxon>
        <taxon>Viridiplantae</taxon>
        <taxon>Streptophyta</taxon>
        <taxon>Embryophyta</taxon>
        <taxon>Tracheophyta</taxon>
        <taxon>Spermatophyta</taxon>
        <taxon>Magnoliopsida</taxon>
        <taxon>eudicotyledons</taxon>
        <taxon>Gunneridae</taxon>
        <taxon>Pentapetalae</taxon>
        <taxon>asterids</taxon>
        <taxon>lamiids</taxon>
        <taxon>Boraginales</taxon>
        <taxon>Boraginaceae</taxon>
        <taxon>Boraginoideae</taxon>
        <taxon>Lithospermeae</taxon>
        <taxon>Lithospermum</taxon>
    </lineage>
</organism>
<dbReference type="Proteomes" id="UP001454036">
    <property type="component" value="Unassembled WGS sequence"/>
</dbReference>
<evidence type="ECO:0000256" key="1">
    <source>
        <dbReference type="SAM" id="MobiDB-lite"/>
    </source>
</evidence>
<feature type="region of interest" description="Disordered" evidence="1">
    <location>
        <begin position="1"/>
        <end position="41"/>
    </location>
</feature>
<keyword evidence="3" id="KW-1185">Reference proteome</keyword>
<gene>
    <name evidence="2" type="ORF">LIER_27401</name>
</gene>
<accession>A0AAV3RBY1</accession>
<dbReference type="EMBL" id="BAABME010008815">
    <property type="protein sequence ID" value="GAA0173894.1"/>
    <property type="molecule type" value="Genomic_DNA"/>
</dbReference>
<evidence type="ECO:0000313" key="3">
    <source>
        <dbReference type="Proteomes" id="UP001454036"/>
    </source>
</evidence>
<name>A0AAV3RBY1_LITER</name>
<evidence type="ECO:0000313" key="2">
    <source>
        <dbReference type="EMBL" id="GAA0173894.1"/>
    </source>
</evidence>
<comment type="caution">
    <text evidence="2">The sequence shown here is derived from an EMBL/GenBank/DDBJ whole genome shotgun (WGS) entry which is preliminary data.</text>
</comment>
<feature type="compositionally biased region" description="Basic residues" evidence="1">
    <location>
        <begin position="1"/>
        <end position="11"/>
    </location>
</feature>
<proteinExistence type="predicted"/>
<feature type="region of interest" description="Disordered" evidence="1">
    <location>
        <begin position="64"/>
        <end position="107"/>
    </location>
</feature>
<sequence length="140" mass="15485">MTSTIRGKRAHSTADSAPKVPSTPLKGFIPPASGPKFEHGTMGTKAYNLLVKVRFNPEENKVIGKLPPEVTGSKVHGLNKTRKMPPWRRSNDKRSSLKPRKTPKGPLRIWIRTITDAPSTQPDKTNILGPNLMLWRQGGT</sequence>
<reference evidence="2 3" key="1">
    <citation type="submission" date="2024-01" db="EMBL/GenBank/DDBJ databases">
        <title>The complete chloroplast genome sequence of Lithospermum erythrorhizon: insights into the phylogenetic relationship among Boraginaceae species and the maternal lineages of purple gromwells.</title>
        <authorList>
            <person name="Okada T."/>
            <person name="Watanabe K."/>
        </authorList>
    </citation>
    <scope>NUCLEOTIDE SEQUENCE [LARGE SCALE GENOMIC DNA]</scope>
</reference>
<feature type="compositionally biased region" description="Basic residues" evidence="1">
    <location>
        <begin position="77"/>
        <end position="86"/>
    </location>
</feature>